<evidence type="ECO:0000313" key="3">
    <source>
        <dbReference type="Proteomes" id="UP000287033"/>
    </source>
</evidence>
<name>A0A401S5Z8_CHIPU</name>
<dbReference type="AlphaFoldDB" id="A0A401S5Z8"/>
<gene>
    <name evidence="2" type="ORF">chiPu_0004226</name>
</gene>
<reference evidence="2 3" key="1">
    <citation type="journal article" date="2018" name="Nat. Ecol. Evol.">
        <title>Shark genomes provide insights into elasmobranch evolution and the origin of vertebrates.</title>
        <authorList>
            <person name="Hara Y"/>
            <person name="Yamaguchi K"/>
            <person name="Onimaru K"/>
            <person name="Kadota M"/>
            <person name="Koyanagi M"/>
            <person name="Keeley SD"/>
            <person name="Tatsumi K"/>
            <person name="Tanaka K"/>
            <person name="Motone F"/>
            <person name="Kageyama Y"/>
            <person name="Nozu R"/>
            <person name="Adachi N"/>
            <person name="Nishimura O"/>
            <person name="Nakagawa R"/>
            <person name="Tanegashima C"/>
            <person name="Kiyatake I"/>
            <person name="Matsumoto R"/>
            <person name="Murakumo K"/>
            <person name="Nishida K"/>
            <person name="Terakita A"/>
            <person name="Kuratani S"/>
            <person name="Sato K"/>
            <person name="Hyodo S Kuraku.S."/>
        </authorList>
    </citation>
    <scope>NUCLEOTIDE SEQUENCE [LARGE SCALE GENOMIC DNA]</scope>
</reference>
<protein>
    <submittedName>
        <fullName evidence="2">Uncharacterized protein</fullName>
    </submittedName>
</protein>
<comment type="caution">
    <text evidence="2">The sequence shown here is derived from an EMBL/GenBank/DDBJ whole genome shotgun (WGS) entry which is preliminary data.</text>
</comment>
<sequence>MGWLRAGRLMTGLEESGLGRACQYVEREDPDNRECPRRKAGMGQAGQYAGRLSQVADGSPEEGQLEEDRPVRREAGSWTAKGQSVGTLARRKDESVRGTAMCWKADSRTVGKQVGGGLVSTRGDRELMADVRPRGKWAGEGDPGKIMADKAKKDVWYRGVEFLLIHF</sequence>
<organism evidence="2 3">
    <name type="scientific">Chiloscyllium punctatum</name>
    <name type="common">Brownbanded bambooshark</name>
    <name type="synonym">Hemiscyllium punctatum</name>
    <dbReference type="NCBI Taxonomy" id="137246"/>
    <lineage>
        <taxon>Eukaryota</taxon>
        <taxon>Metazoa</taxon>
        <taxon>Chordata</taxon>
        <taxon>Craniata</taxon>
        <taxon>Vertebrata</taxon>
        <taxon>Chondrichthyes</taxon>
        <taxon>Elasmobranchii</taxon>
        <taxon>Galeomorphii</taxon>
        <taxon>Galeoidea</taxon>
        <taxon>Orectolobiformes</taxon>
        <taxon>Hemiscylliidae</taxon>
        <taxon>Chiloscyllium</taxon>
    </lineage>
</organism>
<dbReference type="EMBL" id="BEZZ01000099">
    <property type="protein sequence ID" value="GCC25815.1"/>
    <property type="molecule type" value="Genomic_DNA"/>
</dbReference>
<proteinExistence type="predicted"/>
<evidence type="ECO:0000313" key="2">
    <source>
        <dbReference type="EMBL" id="GCC25815.1"/>
    </source>
</evidence>
<dbReference type="Proteomes" id="UP000287033">
    <property type="component" value="Unassembled WGS sequence"/>
</dbReference>
<feature type="compositionally biased region" description="Basic and acidic residues" evidence="1">
    <location>
        <begin position="66"/>
        <end position="75"/>
    </location>
</feature>
<accession>A0A401S5Z8</accession>
<evidence type="ECO:0000256" key="1">
    <source>
        <dbReference type="SAM" id="MobiDB-lite"/>
    </source>
</evidence>
<feature type="region of interest" description="Disordered" evidence="1">
    <location>
        <begin position="29"/>
        <end position="92"/>
    </location>
</feature>
<keyword evidence="3" id="KW-1185">Reference proteome</keyword>